<keyword evidence="6" id="KW-0808">Transferase</keyword>
<gene>
    <name evidence="15" type="ORF">SJI18_11675</name>
</gene>
<dbReference type="InterPro" id="IPR003594">
    <property type="entry name" value="HATPase_dom"/>
</dbReference>
<keyword evidence="7" id="KW-0547">Nucleotide-binding</keyword>
<dbReference type="EC" id="2.7.13.3" evidence="3"/>
<dbReference type="PANTHER" id="PTHR45528">
    <property type="entry name" value="SENSOR HISTIDINE KINASE CPXA"/>
    <property type="match status" value="1"/>
</dbReference>
<keyword evidence="16" id="KW-1185">Reference proteome</keyword>
<dbReference type="InterPro" id="IPR003661">
    <property type="entry name" value="HisK_dim/P_dom"/>
</dbReference>
<dbReference type="InterPro" id="IPR050398">
    <property type="entry name" value="HssS/ArlS-like"/>
</dbReference>
<dbReference type="Proteomes" id="UP001498469">
    <property type="component" value="Unassembled WGS sequence"/>
</dbReference>
<dbReference type="Pfam" id="PF02518">
    <property type="entry name" value="HATPase_c"/>
    <property type="match status" value="1"/>
</dbReference>
<evidence type="ECO:0000256" key="5">
    <source>
        <dbReference type="ARBA" id="ARBA00022553"/>
    </source>
</evidence>
<evidence type="ECO:0000313" key="15">
    <source>
        <dbReference type="EMBL" id="MEF2112962.1"/>
    </source>
</evidence>
<comment type="catalytic activity">
    <reaction evidence="1">
        <text>ATP + protein L-histidine = ADP + protein N-phospho-L-histidine.</text>
        <dbReference type="EC" id="2.7.13.3"/>
    </reaction>
</comment>
<dbReference type="GO" id="GO:0016301">
    <property type="term" value="F:kinase activity"/>
    <property type="evidence" value="ECO:0007669"/>
    <property type="project" value="UniProtKB-KW"/>
</dbReference>
<dbReference type="PANTHER" id="PTHR45528:SF1">
    <property type="entry name" value="SENSOR HISTIDINE KINASE CPXA"/>
    <property type="match status" value="1"/>
</dbReference>
<protein>
    <recommendedName>
        <fullName evidence="3">histidine kinase</fullName>
        <ecNumber evidence="3">2.7.13.3</ecNumber>
    </recommendedName>
</protein>
<comment type="subcellular location">
    <subcellularLocation>
        <location evidence="2">Cell membrane</location>
        <topology evidence="2">Multi-pass membrane protein</topology>
    </subcellularLocation>
</comment>
<evidence type="ECO:0000256" key="7">
    <source>
        <dbReference type="ARBA" id="ARBA00022741"/>
    </source>
</evidence>
<dbReference type="Pfam" id="PF00512">
    <property type="entry name" value="HisKA"/>
    <property type="match status" value="1"/>
</dbReference>
<dbReference type="SMART" id="SM00387">
    <property type="entry name" value="HATPase_c"/>
    <property type="match status" value="1"/>
</dbReference>
<dbReference type="CDD" id="cd00075">
    <property type="entry name" value="HATPase"/>
    <property type="match status" value="1"/>
</dbReference>
<evidence type="ECO:0000256" key="6">
    <source>
        <dbReference type="ARBA" id="ARBA00022679"/>
    </source>
</evidence>
<evidence type="ECO:0000256" key="3">
    <source>
        <dbReference type="ARBA" id="ARBA00012438"/>
    </source>
</evidence>
<keyword evidence="4" id="KW-1003">Cell membrane</keyword>
<feature type="transmembrane region" description="Helical" evidence="12">
    <location>
        <begin position="12"/>
        <end position="34"/>
    </location>
</feature>
<feature type="domain" description="HAMP" evidence="14">
    <location>
        <begin position="208"/>
        <end position="260"/>
    </location>
</feature>
<evidence type="ECO:0000256" key="10">
    <source>
        <dbReference type="ARBA" id="ARBA00023012"/>
    </source>
</evidence>
<dbReference type="SMART" id="SM00304">
    <property type="entry name" value="HAMP"/>
    <property type="match status" value="1"/>
</dbReference>
<dbReference type="CDD" id="cd06225">
    <property type="entry name" value="HAMP"/>
    <property type="match status" value="1"/>
</dbReference>
<evidence type="ECO:0000256" key="2">
    <source>
        <dbReference type="ARBA" id="ARBA00004651"/>
    </source>
</evidence>
<reference evidence="15 16" key="1">
    <citation type="submission" date="2023-11" db="EMBL/GenBank/DDBJ databases">
        <title>Draft genome sequence of a psychrophilic Clostridium strain from permafrost water brine.</title>
        <authorList>
            <person name="Shcherbakova V.A."/>
            <person name="Trubitsyn V.E."/>
            <person name="Zakharyuk A.G."/>
        </authorList>
    </citation>
    <scope>NUCLEOTIDE SEQUENCE [LARGE SCALE GENOMIC DNA]</scope>
    <source>
        <strain evidence="15 16">14F</strain>
    </source>
</reference>
<feature type="transmembrane region" description="Helical" evidence="12">
    <location>
        <begin position="184"/>
        <end position="206"/>
    </location>
</feature>
<keyword evidence="8 15" id="KW-0418">Kinase</keyword>
<dbReference type="Pfam" id="PF00672">
    <property type="entry name" value="HAMP"/>
    <property type="match status" value="1"/>
</dbReference>
<accession>A0ABU7UNG7</accession>
<organism evidence="15 16">
    <name type="scientific">Clostridium frigoriphilum</name>
    <dbReference type="NCBI Taxonomy" id="443253"/>
    <lineage>
        <taxon>Bacteria</taxon>
        <taxon>Bacillati</taxon>
        <taxon>Bacillota</taxon>
        <taxon>Clostridia</taxon>
        <taxon>Eubacteriales</taxon>
        <taxon>Clostridiaceae</taxon>
        <taxon>Clostridium</taxon>
    </lineage>
</organism>
<evidence type="ECO:0000256" key="11">
    <source>
        <dbReference type="ARBA" id="ARBA00023136"/>
    </source>
</evidence>
<evidence type="ECO:0000256" key="9">
    <source>
        <dbReference type="ARBA" id="ARBA00022840"/>
    </source>
</evidence>
<keyword evidence="5" id="KW-0597">Phosphoprotein</keyword>
<evidence type="ECO:0000259" key="14">
    <source>
        <dbReference type="PROSITE" id="PS50885"/>
    </source>
</evidence>
<dbReference type="InterPro" id="IPR005467">
    <property type="entry name" value="His_kinase_dom"/>
</dbReference>
<evidence type="ECO:0000259" key="13">
    <source>
        <dbReference type="PROSITE" id="PS50109"/>
    </source>
</evidence>
<evidence type="ECO:0000256" key="8">
    <source>
        <dbReference type="ARBA" id="ARBA00022777"/>
    </source>
</evidence>
<comment type="caution">
    <text evidence="15">The sequence shown here is derived from an EMBL/GenBank/DDBJ whole genome shotgun (WGS) entry which is preliminary data.</text>
</comment>
<evidence type="ECO:0000256" key="12">
    <source>
        <dbReference type="SAM" id="Phobius"/>
    </source>
</evidence>
<evidence type="ECO:0000256" key="1">
    <source>
        <dbReference type="ARBA" id="ARBA00000085"/>
    </source>
</evidence>
<keyword evidence="11 12" id="KW-0472">Membrane</keyword>
<dbReference type="CDD" id="cd00082">
    <property type="entry name" value="HisKA"/>
    <property type="match status" value="1"/>
</dbReference>
<dbReference type="RefSeq" id="WP_216248124.1">
    <property type="nucleotide sequence ID" value="NZ_JAZHFS010000009.1"/>
</dbReference>
<keyword evidence="12" id="KW-0812">Transmembrane</keyword>
<dbReference type="EMBL" id="JAZHFS010000009">
    <property type="protein sequence ID" value="MEF2112962.1"/>
    <property type="molecule type" value="Genomic_DNA"/>
</dbReference>
<sequence>MSIKFRLRVSYMAMLILPIILSLMVVPIIASFYVKNIDKAYDIKYDGHPLQSTMFKGNPFKDLINKNSLILMGIEKSIEINPDILENTNYLSNLDNKLKLTHSGIVVRKNGNIAYSSDFISKTAIKESLPKFGYNYENEMTHNLMLNNLMFSKQHDFYFKDKSAGSIFIITDAGAMITIAKSFLFVYIIVVILIMMLINGILTYWVSKRIVTPLIALKNASTKIKEGNLDFEVKSSANDEIGELYKEFEDMRCRLKESVVLQLQYEDNRKELISNISHDLKTPVTAIKGYVEGIKDGVADTPEKMEKYINTIHKKTRDIDKMIDELFLFSKLDLNKLTFGFEEVDVKSYLSDIIDELKFDLEESNSEIFLIGEVEDKTAIVADREKLRRVIINIVQNSVKYMDKENGKIQIILKELGGSVQFEIKDNGRGISKAALPFIFDRFYRADPSRNSRTGGNGLGLAIAKSIIEGHDGQIWAQSTVGLGTSIFFIIKKYSIERSKLI</sequence>
<evidence type="ECO:0000313" key="16">
    <source>
        <dbReference type="Proteomes" id="UP001498469"/>
    </source>
</evidence>
<dbReference type="SMART" id="SM00388">
    <property type="entry name" value="HisKA"/>
    <property type="match status" value="1"/>
</dbReference>
<dbReference type="PROSITE" id="PS50109">
    <property type="entry name" value="HIS_KIN"/>
    <property type="match status" value="1"/>
</dbReference>
<keyword evidence="10" id="KW-0902">Two-component regulatory system</keyword>
<dbReference type="PROSITE" id="PS50885">
    <property type="entry name" value="HAMP"/>
    <property type="match status" value="1"/>
</dbReference>
<feature type="domain" description="Histidine kinase" evidence="13">
    <location>
        <begin position="275"/>
        <end position="495"/>
    </location>
</feature>
<name>A0ABU7UNG7_9CLOT</name>
<keyword evidence="9" id="KW-0067">ATP-binding</keyword>
<evidence type="ECO:0000256" key="4">
    <source>
        <dbReference type="ARBA" id="ARBA00022475"/>
    </source>
</evidence>
<dbReference type="InterPro" id="IPR003660">
    <property type="entry name" value="HAMP_dom"/>
</dbReference>
<proteinExistence type="predicted"/>
<keyword evidence="12" id="KW-1133">Transmembrane helix</keyword>